<organism evidence="1 2">
    <name type="scientific">Streptomyces avermitilis</name>
    <dbReference type="NCBI Taxonomy" id="33903"/>
    <lineage>
        <taxon>Bacteria</taxon>
        <taxon>Bacillati</taxon>
        <taxon>Actinomycetota</taxon>
        <taxon>Actinomycetes</taxon>
        <taxon>Kitasatosporales</taxon>
        <taxon>Streptomycetaceae</taxon>
        <taxon>Streptomyces</taxon>
    </lineage>
</organism>
<proteinExistence type="predicted"/>
<protein>
    <submittedName>
        <fullName evidence="1">Uncharacterized protein</fullName>
    </submittedName>
</protein>
<dbReference type="Gene3D" id="3.40.50.150">
    <property type="entry name" value="Vaccinia Virus protein VP39"/>
    <property type="match status" value="1"/>
</dbReference>
<comment type="caution">
    <text evidence="1">The sequence shown here is derived from an EMBL/GenBank/DDBJ whole genome shotgun (WGS) entry which is preliminary data.</text>
</comment>
<reference evidence="1 2" key="1">
    <citation type="submission" date="2019-04" db="EMBL/GenBank/DDBJ databases">
        <title>Draft genome sequences of Streptomyces avermitilis ATCC 31267.</title>
        <authorList>
            <person name="Komaki H."/>
            <person name="Tamura T."/>
            <person name="Hosoyama A."/>
        </authorList>
    </citation>
    <scope>NUCLEOTIDE SEQUENCE [LARGE SCALE GENOMIC DNA]</scope>
    <source>
        <strain evidence="1 2">ATCC 31267</strain>
    </source>
</reference>
<dbReference type="AlphaFoldDB" id="A0A4D4N6D8"/>
<evidence type="ECO:0000313" key="2">
    <source>
        <dbReference type="Proteomes" id="UP000299211"/>
    </source>
</evidence>
<sequence length="193" mass="21237">MRSRAPTRCWWPGSTRPSDATALCWRWRWRTGCTGTGPRRFDRISAACFFRAVPPALLTQARPGGKILLTLSGWLYGYARVLLTVADDGTAEGQLRGDTVSFMSARRHAAPTYGNPAHWATGLPEKARTTRHSPERITIATDEALHLRFLAQSAVSDAQMTTVGDVVHLVDVVTGSRDPHPWRGQLGCTRGGR</sequence>
<dbReference type="Proteomes" id="UP000299211">
    <property type="component" value="Unassembled WGS sequence"/>
</dbReference>
<dbReference type="EMBL" id="BJHY01000002">
    <property type="protein sequence ID" value="GDY79564.1"/>
    <property type="molecule type" value="Genomic_DNA"/>
</dbReference>
<accession>A0A4D4N6D8</accession>
<dbReference type="InterPro" id="IPR029063">
    <property type="entry name" value="SAM-dependent_MTases_sf"/>
</dbReference>
<evidence type="ECO:0000313" key="1">
    <source>
        <dbReference type="EMBL" id="GDY79564.1"/>
    </source>
</evidence>
<gene>
    <name evidence="1" type="ORF">SAV31267_090490</name>
</gene>
<name>A0A4D4N6D8_STRAX</name>